<dbReference type="RefSeq" id="XP_071931857.1">
    <property type="nucleotide sequence ID" value="XM_072075756.1"/>
</dbReference>
<dbReference type="AlphaFoldDB" id="A0A6P6W1B2"/>
<protein>
    <submittedName>
        <fullName evidence="6 7">Uncharacterized protein isoform X1</fullName>
    </submittedName>
</protein>
<dbReference type="Pfam" id="PF13960">
    <property type="entry name" value="DUF4218"/>
    <property type="match status" value="1"/>
</dbReference>
<dbReference type="GeneID" id="113728978"/>
<evidence type="ECO:0000259" key="3">
    <source>
        <dbReference type="Pfam" id="PF13960"/>
    </source>
</evidence>
<evidence type="ECO:0000256" key="2">
    <source>
        <dbReference type="SAM" id="MobiDB-lite"/>
    </source>
</evidence>
<dbReference type="Pfam" id="PF02992">
    <property type="entry name" value="Transposase_21"/>
    <property type="match status" value="1"/>
</dbReference>
<dbReference type="RefSeq" id="XP_071931856.1">
    <property type="nucleotide sequence ID" value="XM_072075755.1"/>
</dbReference>
<dbReference type="OrthoDB" id="1878503at2759"/>
<gene>
    <name evidence="6 7 8 9 10" type="primary">LOC113728978</name>
</gene>
<sequence length="1362" mass="157028">MDKSWINDPNILSSHYKFGLKDFIEFAKTNGMGLDGKLFCPCRRCRNSKRKSISQVESDLSEKGFCMYYKNWVFHGEPFSAHSYMSSGKNNNLDENGVGGETDFINETVYNDFDMNENGESDELPDLLDEIRNAHESGTSSEWDSKNFDKLLNDAQRELYPGCKKYSLLRFIVSFLHIKVMNHMTNKAFDMMLEFLKDVLPEGEILPSSFYGAMKILSGIGLGYQKIDVCKFDCALFWKENEKMDKCPICKESRWKVNNGKKKKVPQKVMWYFPLKARLQRLFMSSKTAEDMRWHEEKRVKEEGIMRHPADSIAWKDFDKQYPDFAKDSRNVRLGLATDGFNPFGNMSNSYSMWPVILVPYNLPAYKFMRKEFLILSLLIPGPRAPGKELDVFLRPAIDDLKDLFHGISTYDAYSGQNFQMRAAILWTISDFPAYGYLSGWSTSGYKACPCCLDDTASQRLRGKICFMGHRRFLNHDHRWRKQKAHFDGTIETRSRPKEFSGEQVLRHLNSLAGVFGEFGKNPVTRKKGVDKIQGNWRKKSIFFELPYWEKLSMRHCLDVMHILKNTCESLVATLLNIPDKTKDTNKARDDLLDMGIRHELHLHDDGTRKTKPPALYVMSSSERKGFCDFLSSIKFPDGYAANISKCVKDGKLMGLKTHDYHVLLQRLIPAGIRGYLCKEVNEAIFELSEFFRDLCSKTLKMDDLERLEKNAPLILCKLEKIFPPAFFDIMIHLIVHLPKEAKLGGPVHPRWMFPFERYLGSLKKYVRNRARPEGSIAEGYIANECLTFMSKYLHGIETKFTRKRRNYDYNQDKAEELVVFSLSVRPFGLVTPPTKLSQVELDVAHKFILNNCDEIEEYRIKHKEMLQRIHPENVDSRHEDQFTEWFKDHINQLHIDKSLDVSEELWALANGPIPFMTKHYSGCIVNEVRFHTRDRDDCRTTQNSGLVVEGDHKGKHIDFYGFVKAVVELTFFHAYKMAPSGKRLKRSCPPNTNLQSEQPPTSNSTLEHQSATTGDDIQINSNNSNPTQALANEQRKQKKGRGPTTGKVIEKMIRANGGKPLEIVFPEGCCKPIKYAAQLASGIGYVVRHLSSLKDIRTYDDIPNEKKQNLYGGLMGWFDFKDWETDPNVEMYVDDMLQNSYRQWRNTMHIDYKMLKAAGKDPLTSCPYDWIEQDEWKSMCDWFEDPIFKKKSEANTKNRAMLPYPHTGGSKSNHVRAQEMVPPSAIDAWTAAHIKKDGQFVNNTAKSLDDELKEERRQCIENGEIVNEVKIMENVLGKRAGRAKGLGMGVIPPQSSRKPESSANRALLEELKQCKEKIQCYEERIQAQDTQIQNLVQSQQGIQEMLQEFLIWKQKQCGGSS</sequence>
<evidence type="ECO:0000259" key="4">
    <source>
        <dbReference type="Pfam" id="PF13963"/>
    </source>
</evidence>
<dbReference type="Pfam" id="PF03004">
    <property type="entry name" value="Transposase_24"/>
    <property type="match status" value="1"/>
</dbReference>
<dbReference type="InterPro" id="IPR004252">
    <property type="entry name" value="Probable_transposase_24"/>
</dbReference>
<evidence type="ECO:0000313" key="6">
    <source>
        <dbReference type="RefSeq" id="XP_027109118.2"/>
    </source>
</evidence>
<dbReference type="RefSeq" id="XP_071931858.1">
    <property type="nucleotide sequence ID" value="XM_072075757.1"/>
</dbReference>
<feature type="region of interest" description="Disordered" evidence="2">
    <location>
        <begin position="982"/>
        <end position="1047"/>
    </location>
</feature>
<reference evidence="5" key="1">
    <citation type="journal article" date="2025" name="Foods">
        <title>Unveiling the Microbial Signatures of Arabica Coffee Cherries: Insights into Ripeness Specific Diversity, Functional Traits, and Implications for Quality and Safety.</title>
        <authorList>
            <consortium name="RefSeq"/>
            <person name="Tenea G.N."/>
            <person name="Cifuentes V."/>
            <person name="Reyes P."/>
            <person name="Cevallos-Vallejos M."/>
        </authorList>
    </citation>
    <scope>NUCLEOTIDE SEQUENCE [LARGE SCALE GENOMIC DNA]</scope>
</reference>
<keyword evidence="5" id="KW-1185">Reference proteome</keyword>
<dbReference type="RefSeq" id="XP_071931855.1">
    <property type="nucleotide sequence ID" value="XM_072075754.1"/>
</dbReference>
<proteinExistence type="predicted"/>
<dbReference type="InterPro" id="IPR029480">
    <property type="entry name" value="Transpos_assoc"/>
</dbReference>
<evidence type="ECO:0000313" key="8">
    <source>
        <dbReference type="RefSeq" id="XP_071931856.1"/>
    </source>
</evidence>
<evidence type="ECO:0000313" key="9">
    <source>
        <dbReference type="RefSeq" id="XP_071931857.1"/>
    </source>
</evidence>
<evidence type="ECO:0000313" key="7">
    <source>
        <dbReference type="RefSeq" id="XP_071931855.1"/>
    </source>
</evidence>
<reference evidence="6 7" key="2">
    <citation type="submission" date="2025-05" db="UniProtKB">
        <authorList>
            <consortium name="RefSeq"/>
        </authorList>
    </citation>
    <scope>IDENTIFICATION</scope>
    <source>
        <tissue evidence="6 7">Leaves</tissue>
    </source>
</reference>
<keyword evidence="1" id="KW-0175">Coiled coil</keyword>
<evidence type="ECO:0000256" key="1">
    <source>
        <dbReference type="SAM" id="Coils"/>
    </source>
</evidence>
<dbReference type="InterPro" id="IPR025452">
    <property type="entry name" value="DUF4218"/>
</dbReference>
<feature type="domain" description="DUF4218" evidence="3">
    <location>
        <begin position="695"/>
        <end position="807"/>
    </location>
</feature>
<dbReference type="PANTHER" id="PTHR10775:SF185">
    <property type="entry name" value="OS08G0208400 PROTEIN"/>
    <property type="match status" value="1"/>
</dbReference>
<evidence type="ECO:0000313" key="5">
    <source>
        <dbReference type="Proteomes" id="UP001652660"/>
    </source>
</evidence>
<feature type="coiled-coil region" evidence="1">
    <location>
        <begin position="1305"/>
        <end position="1339"/>
    </location>
</feature>
<organism evidence="5 6">
    <name type="scientific">Coffea arabica</name>
    <name type="common">Arabian coffee</name>
    <dbReference type="NCBI Taxonomy" id="13443"/>
    <lineage>
        <taxon>Eukaryota</taxon>
        <taxon>Viridiplantae</taxon>
        <taxon>Streptophyta</taxon>
        <taxon>Embryophyta</taxon>
        <taxon>Tracheophyta</taxon>
        <taxon>Spermatophyta</taxon>
        <taxon>Magnoliopsida</taxon>
        <taxon>eudicotyledons</taxon>
        <taxon>Gunneridae</taxon>
        <taxon>Pentapetalae</taxon>
        <taxon>asterids</taxon>
        <taxon>lamiids</taxon>
        <taxon>Gentianales</taxon>
        <taxon>Rubiaceae</taxon>
        <taxon>Ixoroideae</taxon>
        <taxon>Gardenieae complex</taxon>
        <taxon>Bertiereae - Coffeeae clade</taxon>
        <taxon>Coffeeae</taxon>
        <taxon>Coffea</taxon>
    </lineage>
</organism>
<dbReference type="PANTHER" id="PTHR10775">
    <property type="entry name" value="OS08G0208400 PROTEIN"/>
    <property type="match status" value="1"/>
</dbReference>
<dbReference type="InterPro" id="IPR004242">
    <property type="entry name" value="Transposase_21"/>
</dbReference>
<dbReference type="RefSeq" id="XP_027109118.2">
    <property type="nucleotide sequence ID" value="XM_027253317.2"/>
</dbReference>
<feature type="compositionally biased region" description="Polar residues" evidence="2">
    <location>
        <begin position="990"/>
        <end position="1032"/>
    </location>
</feature>
<feature type="domain" description="Transposase-associated" evidence="4">
    <location>
        <begin position="3"/>
        <end position="77"/>
    </location>
</feature>
<dbReference type="Proteomes" id="UP001652660">
    <property type="component" value="Chromosome 2c"/>
</dbReference>
<name>A0A6P6W1B2_COFAR</name>
<dbReference type="Pfam" id="PF13963">
    <property type="entry name" value="Transpos_assoc"/>
    <property type="match status" value="1"/>
</dbReference>
<accession>A0A6P6W1B2</accession>
<evidence type="ECO:0000313" key="10">
    <source>
        <dbReference type="RefSeq" id="XP_071931858.1"/>
    </source>
</evidence>